<dbReference type="EMBL" id="JAWRVE010000126">
    <property type="protein sequence ID" value="KAL1855851.1"/>
    <property type="molecule type" value="Genomic_DNA"/>
</dbReference>
<dbReference type="PANTHER" id="PTHR11362">
    <property type="entry name" value="PHOSPHATIDYLETHANOLAMINE-BINDING PROTEIN"/>
    <property type="match status" value="1"/>
</dbReference>
<keyword evidence="1" id="KW-0732">Signal</keyword>
<evidence type="ECO:0008006" key="4">
    <source>
        <dbReference type="Google" id="ProtNLM"/>
    </source>
</evidence>
<dbReference type="CDD" id="cd00866">
    <property type="entry name" value="PEBP_euk"/>
    <property type="match status" value="1"/>
</dbReference>
<dbReference type="PANTHER" id="PTHR11362:SF82">
    <property type="entry name" value="PHOSPHATIDYLETHANOLAMINE-BINDING PROTEIN 4"/>
    <property type="match status" value="1"/>
</dbReference>
<accession>A0ABR3W8K0</accession>
<dbReference type="Pfam" id="PF01161">
    <property type="entry name" value="PBP"/>
    <property type="match status" value="1"/>
</dbReference>
<dbReference type="InterPro" id="IPR035810">
    <property type="entry name" value="PEBP_euk"/>
</dbReference>
<sequence length="287" mass="29552">MFTTYRLFALALAACPGLAIPPPEFGFVDSGNHTELSVAFTFDGNTTVVQEGQLFGGNITSEQPALAVNPAAYQSVADYNGNYVILMVDPDAPSPDSPTSRFIVHWLAANVSQGTEAQAPLAGQRALTNSTPALVPYRAPGPPLNSSAHRYIIYAFAQPDNFAIPESFAGFSATNRSMFSLDRFISEAGLDRPAAGEFWYVSREPEVPGTFVALAGGAYPGGNGAAVFSAGSESATATATSSASGTSETGGAASTGTSDANVAKATYSGLFTWVVGAVGLLGLSLLL</sequence>
<name>A0ABR3W8K0_9PEZI</name>
<evidence type="ECO:0000313" key="3">
    <source>
        <dbReference type="Proteomes" id="UP001583177"/>
    </source>
</evidence>
<protein>
    <recommendedName>
        <fullName evidence="4">Phosphatidylethanolamine-binding protein</fullName>
    </recommendedName>
</protein>
<organism evidence="2 3">
    <name type="scientific">Diaporthe australafricana</name>
    <dbReference type="NCBI Taxonomy" id="127596"/>
    <lineage>
        <taxon>Eukaryota</taxon>
        <taxon>Fungi</taxon>
        <taxon>Dikarya</taxon>
        <taxon>Ascomycota</taxon>
        <taxon>Pezizomycotina</taxon>
        <taxon>Sordariomycetes</taxon>
        <taxon>Sordariomycetidae</taxon>
        <taxon>Diaporthales</taxon>
        <taxon>Diaporthaceae</taxon>
        <taxon>Diaporthe</taxon>
    </lineage>
</organism>
<dbReference type="SUPFAM" id="SSF49777">
    <property type="entry name" value="PEBP-like"/>
    <property type="match status" value="1"/>
</dbReference>
<reference evidence="2 3" key="1">
    <citation type="journal article" date="2024" name="IMA Fungus">
        <title>IMA Genome - F19 : A genome assembly and annotation guide to empower mycologists, including annotated draft genome sequences of Ceratocystis pirilliformis, Diaporthe australafricana, Fusarium ophioides, Paecilomyces lecythidis, and Sporothrix stenoceras.</title>
        <authorList>
            <person name="Aylward J."/>
            <person name="Wilson A.M."/>
            <person name="Visagie C.M."/>
            <person name="Spraker J."/>
            <person name="Barnes I."/>
            <person name="Buitendag C."/>
            <person name="Ceriani C."/>
            <person name="Del Mar Angel L."/>
            <person name="du Plessis D."/>
            <person name="Fuchs T."/>
            <person name="Gasser K."/>
            <person name="Kramer D."/>
            <person name="Li W."/>
            <person name="Munsamy K."/>
            <person name="Piso A."/>
            <person name="Price J.L."/>
            <person name="Sonnekus B."/>
            <person name="Thomas C."/>
            <person name="van der Nest A."/>
            <person name="van Dijk A."/>
            <person name="van Heerden A."/>
            <person name="van Vuuren N."/>
            <person name="Yilmaz N."/>
            <person name="Duong T.A."/>
            <person name="van der Merwe N.A."/>
            <person name="Wingfield M.J."/>
            <person name="Wingfield B.D."/>
        </authorList>
    </citation>
    <scope>NUCLEOTIDE SEQUENCE [LARGE SCALE GENOMIC DNA]</scope>
    <source>
        <strain evidence="2 3">CMW 18300</strain>
    </source>
</reference>
<feature type="signal peptide" evidence="1">
    <location>
        <begin position="1"/>
        <end position="19"/>
    </location>
</feature>
<dbReference type="InterPro" id="IPR036610">
    <property type="entry name" value="PEBP-like_sf"/>
</dbReference>
<dbReference type="Gene3D" id="3.90.280.10">
    <property type="entry name" value="PEBP-like"/>
    <property type="match status" value="1"/>
</dbReference>
<proteinExistence type="predicted"/>
<dbReference type="Proteomes" id="UP001583177">
    <property type="component" value="Unassembled WGS sequence"/>
</dbReference>
<gene>
    <name evidence="2" type="ORF">Daus18300_010925</name>
</gene>
<dbReference type="InterPro" id="IPR008914">
    <property type="entry name" value="PEBP"/>
</dbReference>
<feature type="chain" id="PRO_5045477681" description="Phosphatidylethanolamine-binding protein" evidence="1">
    <location>
        <begin position="20"/>
        <end position="287"/>
    </location>
</feature>
<comment type="caution">
    <text evidence="2">The sequence shown here is derived from an EMBL/GenBank/DDBJ whole genome shotgun (WGS) entry which is preliminary data.</text>
</comment>
<keyword evidence="3" id="KW-1185">Reference proteome</keyword>
<evidence type="ECO:0000256" key="1">
    <source>
        <dbReference type="SAM" id="SignalP"/>
    </source>
</evidence>
<evidence type="ECO:0000313" key="2">
    <source>
        <dbReference type="EMBL" id="KAL1855851.1"/>
    </source>
</evidence>